<protein>
    <recommendedName>
        <fullName evidence="4">Ribbon-helix-helix protein, CopG family</fullName>
    </recommendedName>
</protein>
<evidence type="ECO:0000256" key="1">
    <source>
        <dbReference type="SAM" id="MobiDB-lite"/>
    </source>
</evidence>
<evidence type="ECO:0000313" key="3">
    <source>
        <dbReference type="Proteomes" id="UP000447574"/>
    </source>
</evidence>
<evidence type="ECO:0000313" key="2">
    <source>
        <dbReference type="EMBL" id="MQT75004.1"/>
    </source>
</evidence>
<dbReference type="AlphaFoldDB" id="A0A7X1WUU5"/>
<dbReference type="EMBL" id="WIWF01000037">
    <property type="protein sequence ID" value="MQT75004.1"/>
    <property type="molecule type" value="Genomic_DNA"/>
</dbReference>
<reference evidence="2 3" key="1">
    <citation type="submission" date="2019-10" db="EMBL/GenBank/DDBJ databases">
        <title>Evaluation of single-gene subtyping targets for Pseudomonas.</title>
        <authorList>
            <person name="Reichler S.J."/>
            <person name="Orsi R.H."/>
            <person name="Wiedmann M."/>
            <person name="Martin N.H."/>
            <person name="Murphy S.I."/>
        </authorList>
    </citation>
    <scope>NUCLEOTIDE SEQUENCE [LARGE SCALE GENOMIC DNA]</scope>
    <source>
        <strain evidence="2 3">FSL R10-2932</strain>
    </source>
</reference>
<evidence type="ECO:0008006" key="4">
    <source>
        <dbReference type="Google" id="ProtNLM"/>
    </source>
</evidence>
<feature type="region of interest" description="Disordered" evidence="1">
    <location>
        <begin position="1"/>
        <end position="22"/>
    </location>
</feature>
<organism evidence="2 3">
    <name type="scientific">Pseudomonas helleri</name>
    <dbReference type="NCBI Taxonomy" id="1608996"/>
    <lineage>
        <taxon>Bacteria</taxon>
        <taxon>Pseudomonadati</taxon>
        <taxon>Pseudomonadota</taxon>
        <taxon>Gammaproteobacteria</taxon>
        <taxon>Pseudomonadales</taxon>
        <taxon>Pseudomonadaceae</taxon>
        <taxon>Pseudomonas</taxon>
    </lineage>
</organism>
<sequence>MNMTAAWRQKQHRERQVKNEKKSYSFTLDATVKAQLDRLARRQKKTISGMLQDLIKQSVLKAEKAEAKKKSTNPKGSRPEW</sequence>
<dbReference type="RefSeq" id="WP_153438328.1">
    <property type="nucleotide sequence ID" value="NZ_WIWF01000037.1"/>
</dbReference>
<gene>
    <name evidence="2" type="ORF">GHO37_11905</name>
</gene>
<proteinExistence type="predicted"/>
<dbReference type="Proteomes" id="UP000447574">
    <property type="component" value="Unassembled WGS sequence"/>
</dbReference>
<comment type="caution">
    <text evidence="2">The sequence shown here is derived from an EMBL/GenBank/DDBJ whole genome shotgun (WGS) entry which is preliminary data.</text>
</comment>
<accession>A0A7X1WUU5</accession>
<name>A0A7X1WUU5_9PSED</name>